<evidence type="ECO:0000313" key="8">
    <source>
        <dbReference type="EMBL" id="PRX50552.1"/>
    </source>
</evidence>
<protein>
    <submittedName>
        <fullName evidence="8">Tight adherence protein B</fullName>
    </submittedName>
</protein>
<keyword evidence="3 6" id="KW-0812">Transmembrane</keyword>
<organism evidence="8 9">
    <name type="scientific">Prauserella shujinwangii</name>
    <dbReference type="NCBI Taxonomy" id="1453103"/>
    <lineage>
        <taxon>Bacteria</taxon>
        <taxon>Bacillati</taxon>
        <taxon>Actinomycetota</taxon>
        <taxon>Actinomycetes</taxon>
        <taxon>Pseudonocardiales</taxon>
        <taxon>Pseudonocardiaceae</taxon>
        <taxon>Prauserella</taxon>
    </lineage>
</organism>
<keyword evidence="5 6" id="KW-0472">Membrane</keyword>
<comment type="subcellular location">
    <subcellularLocation>
        <location evidence="1">Cell membrane</location>
        <topology evidence="1">Multi-pass membrane protein</topology>
    </subcellularLocation>
</comment>
<evidence type="ECO:0000259" key="7">
    <source>
        <dbReference type="Pfam" id="PF00482"/>
    </source>
</evidence>
<dbReference type="InterPro" id="IPR018076">
    <property type="entry name" value="T2SS_GspF_dom"/>
</dbReference>
<keyword evidence="4 6" id="KW-1133">Transmembrane helix</keyword>
<dbReference type="PANTHER" id="PTHR35007:SF4">
    <property type="entry name" value="CONSERVED TRANSMEMBRANE PROTEIN-RELATED"/>
    <property type="match status" value="1"/>
</dbReference>
<evidence type="ECO:0000256" key="3">
    <source>
        <dbReference type="ARBA" id="ARBA00022692"/>
    </source>
</evidence>
<feature type="transmembrane region" description="Helical" evidence="6">
    <location>
        <begin position="46"/>
        <end position="79"/>
    </location>
</feature>
<keyword evidence="2" id="KW-1003">Cell membrane</keyword>
<reference evidence="8 9" key="1">
    <citation type="submission" date="2018-03" db="EMBL/GenBank/DDBJ databases">
        <title>Genomic Encyclopedia of Type Strains, Phase III (KMG-III): the genomes of soil and plant-associated and newly described type strains.</title>
        <authorList>
            <person name="Whitman W."/>
        </authorList>
    </citation>
    <scope>NUCLEOTIDE SEQUENCE [LARGE SCALE GENOMIC DNA]</scope>
    <source>
        <strain evidence="8 9">CGMCC 4.7125</strain>
    </source>
</reference>
<evidence type="ECO:0000313" key="9">
    <source>
        <dbReference type="Proteomes" id="UP000238362"/>
    </source>
</evidence>
<dbReference type="Pfam" id="PF00482">
    <property type="entry name" value="T2SSF"/>
    <property type="match status" value="1"/>
</dbReference>
<name>A0A2T0M1R9_9PSEU</name>
<dbReference type="EMBL" id="PVNH01000002">
    <property type="protein sequence ID" value="PRX50552.1"/>
    <property type="molecule type" value="Genomic_DNA"/>
</dbReference>
<comment type="caution">
    <text evidence="8">The sequence shown here is derived from an EMBL/GenBank/DDBJ whole genome shotgun (WGS) entry which is preliminary data.</text>
</comment>
<dbReference type="Proteomes" id="UP000238362">
    <property type="component" value="Unassembled WGS sequence"/>
</dbReference>
<dbReference type="AlphaFoldDB" id="A0A2T0M1R9"/>
<evidence type="ECO:0000256" key="6">
    <source>
        <dbReference type="SAM" id="Phobius"/>
    </source>
</evidence>
<keyword evidence="9" id="KW-1185">Reference proteome</keyword>
<evidence type="ECO:0000256" key="5">
    <source>
        <dbReference type="ARBA" id="ARBA00023136"/>
    </source>
</evidence>
<feature type="domain" description="Type II secretion system protein GspF" evidence="7">
    <location>
        <begin position="101"/>
        <end position="224"/>
    </location>
</feature>
<sequence length="270" mass="27316">MLTAGAVVMGLGLLCWPDAGVRHRVVRLSAQRRPRARRLRPGRRRAVLAATSVAVVATTLLAGPLPAVALALLGGAAGWQWRTRDRARQRVALTAALAETLRTMVAELRAGAHPAVAAASASADAPPAVAGMLAAIAASARAGGDLDPALLVRRSPAVGEDVATQLARAWALAGQHGLPLASVLEAVHLDVEARARLSAQVRARMAGPRASAAILAALPVAGVALGETMGAGPAEVLLTQPSGQVLLVAGSLLVFAGVVWSSALTGRVAP</sequence>
<accession>A0A2T0M1R9</accession>
<proteinExistence type="predicted"/>
<evidence type="ECO:0000256" key="2">
    <source>
        <dbReference type="ARBA" id="ARBA00022475"/>
    </source>
</evidence>
<feature type="transmembrane region" description="Helical" evidence="6">
    <location>
        <begin position="206"/>
        <end position="225"/>
    </location>
</feature>
<dbReference type="GO" id="GO:0005886">
    <property type="term" value="C:plasma membrane"/>
    <property type="evidence" value="ECO:0007669"/>
    <property type="project" value="UniProtKB-SubCell"/>
</dbReference>
<evidence type="ECO:0000256" key="4">
    <source>
        <dbReference type="ARBA" id="ARBA00022989"/>
    </source>
</evidence>
<feature type="transmembrane region" description="Helical" evidence="6">
    <location>
        <begin position="245"/>
        <end position="264"/>
    </location>
</feature>
<gene>
    <name evidence="8" type="ORF">B0I33_102676</name>
</gene>
<dbReference type="PANTHER" id="PTHR35007">
    <property type="entry name" value="INTEGRAL MEMBRANE PROTEIN-RELATED"/>
    <property type="match status" value="1"/>
</dbReference>
<evidence type="ECO:0000256" key="1">
    <source>
        <dbReference type="ARBA" id="ARBA00004651"/>
    </source>
</evidence>